<dbReference type="EMBL" id="FOQU01000007">
    <property type="protein sequence ID" value="SFJ41947.1"/>
    <property type="molecule type" value="Genomic_DNA"/>
</dbReference>
<dbReference type="RefSeq" id="WP_091016125.1">
    <property type="nucleotide sequence ID" value="NZ_CP041745.1"/>
</dbReference>
<dbReference type="InterPro" id="IPR012495">
    <property type="entry name" value="TadE-like_dom"/>
</dbReference>
<keyword evidence="4" id="KW-1185">Reference proteome</keyword>
<organism evidence="3 4">
    <name type="scientific">Paraburkholderia megapolitana</name>
    <dbReference type="NCBI Taxonomy" id="420953"/>
    <lineage>
        <taxon>Bacteria</taxon>
        <taxon>Pseudomonadati</taxon>
        <taxon>Pseudomonadota</taxon>
        <taxon>Betaproteobacteria</taxon>
        <taxon>Burkholderiales</taxon>
        <taxon>Burkholderiaceae</taxon>
        <taxon>Paraburkholderia</taxon>
    </lineage>
</organism>
<sequence>MSVPAKRQAVRSALRRNSASRCAQHGATAVEFAMVFPMFFAIFYAIVTFSLIFVAQQSLTLATEEGARAALSYQPASSVAAAITLRAKAACNTATNMVAPMIGNAKCTTVPAACSFDSTMQCIAVTLNYNYASSPLVPNLPVLGAVLPNSLSSTATVQLNPINIL</sequence>
<evidence type="ECO:0000259" key="2">
    <source>
        <dbReference type="Pfam" id="PF07811"/>
    </source>
</evidence>
<protein>
    <submittedName>
        <fullName evidence="3">Flp pilus assembly protein TadG</fullName>
    </submittedName>
</protein>
<proteinExistence type="predicted"/>
<reference evidence="3 4" key="1">
    <citation type="submission" date="2016-10" db="EMBL/GenBank/DDBJ databases">
        <authorList>
            <person name="de Groot N.N."/>
        </authorList>
    </citation>
    <scope>NUCLEOTIDE SEQUENCE [LARGE SCALE GENOMIC DNA]</scope>
    <source>
        <strain evidence="3 4">LMG 23650</strain>
    </source>
</reference>
<dbReference type="AlphaFoldDB" id="A0A1I3R9C6"/>
<accession>A0A1I3R9C6</accession>
<dbReference type="Proteomes" id="UP000199548">
    <property type="component" value="Unassembled WGS sequence"/>
</dbReference>
<gene>
    <name evidence="3" type="ORF">SAMN05192543_10769</name>
</gene>
<evidence type="ECO:0000313" key="3">
    <source>
        <dbReference type="EMBL" id="SFJ41947.1"/>
    </source>
</evidence>
<keyword evidence="1" id="KW-1133">Transmembrane helix</keyword>
<evidence type="ECO:0000313" key="4">
    <source>
        <dbReference type="Proteomes" id="UP000199548"/>
    </source>
</evidence>
<dbReference type="Pfam" id="PF07811">
    <property type="entry name" value="TadE"/>
    <property type="match status" value="1"/>
</dbReference>
<feature type="transmembrane region" description="Helical" evidence="1">
    <location>
        <begin position="34"/>
        <end position="55"/>
    </location>
</feature>
<evidence type="ECO:0000256" key="1">
    <source>
        <dbReference type="SAM" id="Phobius"/>
    </source>
</evidence>
<name>A0A1I3R9C6_9BURK</name>
<keyword evidence="1" id="KW-0472">Membrane</keyword>
<keyword evidence="1" id="KW-0812">Transmembrane</keyword>
<dbReference type="OrthoDB" id="8688629at2"/>
<feature type="domain" description="TadE-like" evidence="2">
    <location>
        <begin position="26"/>
        <end position="68"/>
    </location>
</feature>
<dbReference type="STRING" id="420953.SAMN05192543_10769"/>